<dbReference type="EMBL" id="UAWO01000005">
    <property type="protein sequence ID" value="SQC85259.1"/>
    <property type="molecule type" value="Genomic_DNA"/>
</dbReference>
<organism evidence="1 2">
    <name type="scientific">Clostridium perfringens</name>
    <dbReference type="NCBI Taxonomy" id="1502"/>
    <lineage>
        <taxon>Bacteria</taxon>
        <taxon>Bacillati</taxon>
        <taxon>Bacillota</taxon>
        <taxon>Clostridia</taxon>
        <taxon>Eubacteriales</taxon>
        <taxon>Clostridiaceae</taxon>
        <taxon>Clostridium</taxon>
    </lineage>
</organism>
<gene>
    <name evidence="1" type="ORF">NCTC8081_03044</name>
</gene>
<accession>A0A2X3KG86</accession>
<evidence type="ECO:0000313" key="1">
    <source>
        <dbReference type="EMBL" id="SQC85259.1"/>
    </source>
</evidence>
<reference evidence="1 2" key="1">
    <citation type="submission" date="2018-06" db="EMBL/GenBank/DDBJ databases">
        <authorList>
            <consortium name="Pathogen Informatics"/>
            <person name="Doyle S."/>
        </authorList>
    </citation>
    <scope>NUCLEOTIDE SEQUENCE [LARGE SCALE GENOMIC DNA]</scope>
    <source>
        <strain evidence="1 2">NCTC8081</strain>
    </source>
</reference>
<proteinExistence type="predicted"/>
<evidence type="ECO:0000313" key="2">
    <source>
        <dbReference type="Proteomes" id="UP000250234"/>
    </source>
</evidence>
<dbReference type="AlphaFoldDB" id="A0A2X3KG86"/>
<dbReference type="Proteomes" id="UP000250234">
    <property type="component" value="Unassembled WGS sequence"/>
</dbReference>
<protein>
    <submittedName>
        <fullName evidence="1">Uncharacterized protein</fullName>
    </submittedName>
</protein>
<sequence>MNFCNKCGSKLINGVCPNCSKIKKTRKNLKL</sequence>
<name>A0A2X3KG86_CLOPF</name>